<evidence type="ECO:0000256" key="1">
    <source>
        <dbReference type="SAM" id="MobiDB-lite"/>
    </source>
</evidence>
<feature type="compositionally biased region" description="Basic and acidic residues" evidence="1">
    <location>
        <begin position="7"/>
        <end position="17"/>
    </location>
</feature>
<dbReference type="EMBL" id="JACASF010000007">
    <property type="protein sequence ID" value="KAF6469774.1"/>
    <property type="molecule type" value="Genomic_DNA"/>
</dbReference>
<name>A0A7J8HBP1_MOLMO</name>
<gene>
    <name evidence="2" type="ORF">HJG59_011136</name>
</gene>
<dbReference type="AlphaFoldDB" id="A0A7J8HBP1"/>
<reference evidence="2 3" key="1">
    <citation type="journal article" date="2020" name="Nature">
        <title>Six reference-quality genomes reveal evolution of bat adaptations.</title>
        <authorList>
            <person name="Jebb D."/>
            <person name="Huang Z."/>
            <person name="Pippel M."/>
            <person name="Hughes G.M."/>
            <person name="Lavrichenko K."/>
            <person name="Devanna P."/>
            <person name="Winkler S."/>
            <person name="Jermiin L.S."/>
            <person name="Skirmuntt E.C."/>
            <person name="Katzourakis A."/>
            <person name="Burkitt-Gray L."/>
            <person name="Ray D.A."/>
            <person name="Sullivan K.A.M."/>
            <person name="Roscito J.G."/>
            <person name="Kirilenko B.M."/>
            <person name="Davalos L.M."/>
            <person name="Corthals A.P."/>
            <person name="Power M.L."/>
            <person name="Jones G."/>
            <person name="Ransome R.D."/>
            <person name="Dechmann D.K.N."/>
            <person name="Locatelli A.G."/>
            <person name="Puechmaille S.J."/>
            <person name="Fedrigo O."/>
            <person name="Jarvis E.D."/>
            <person name="Hiller M."/>
            <person name="Vernes S.C."/>
            <person name="Myers E.W."/>
            <person name="Teeling E.C."/>
        </authorList>
    </citation>
    <scope>NUCLEOTIDE SEQUENCE [LARGE SCALE GENOMIC DNA]</scope>
    <source>
        <strain evidence="2">MMolMol1</strain>
        <tissue evidence="2">Muscle</tissue>
    </source>
</reference>
<dbReference type="InParanoid" id="A0A7J8HBP1"/>
<feature type="region of interest" description="Disordered" evidence="1">
    <location>
        <begin position="1"/>
        <end position="48"/>
    </location>
</feature>
<evidence type="ECO:0000313" key="2">
    <source>
        <dbReference type="EMBL" id="KAF6469774.1"/>
    </source>
</evidence>
<proteinExistence type="predicted"/>
<dbReference type="Proteomes" id="UP000550707">
    <property type="component" value="Unassembled WGS sequence"/>
</dbReference>
<comment type="caution">
    <text evidence="2">The sequence shown here is derived from an EMBL/GenBank/DDBJ whole genome shotgun (WGS) entry which is preliminary data.</text>
</comment>
<keyword evidence="3" id="KW-1185">Reference proteome</keyword>
<sequence length="124" mass="13650">MLSLIFRQREGEGERNMDWPPPARLPLGMGPATPASACDRESNPRPPAARVVAQPLSHTSKARLGHLTKVLRAGKWPVQTPNPRREISNPTLSIAEINFCTIKQVSAELRSTDERTLSSTNRAS</sequence>
<accession>A0A7J8HBP1</accession>
<evidence type="ECO:0000313" key="3">
    <source>
        <dbReference type="Proteomes" id="UP000550707"/>
    </source>
</evidence>
<organism evidence="2 3">
    <name type="scientific">Molossus molossus</name>
    <name type="common">Pallas' mastiff bat</name>
    <name type="synonym">Vespertilio molossus</name>
    <dbReference type="NCBI Taxonomy" id="27622"/>
    <lineage>
        <taxon>Eukaryota</taxon>
        <taxon>Metazoa</taxon>
        <taxon>Chordata</taxon>
        <taxon>Craniata</taxon>
        <taxon>Vertebrata</taxon>
        <taxon>Euteleostomi</taxon>
        <taxon>Mammalia</taxon>
        <taxon>Eutheria</taxon>
        <taxon>Laurasiatheria</taxon>
        <taxon>Chiroptera</taxon>
        <taxon>Yangochiroptera</taxon>
        <taxon>Molossidae</taxon>
        <taxon>Molossus</taxon>
    </lineage>
</organism>
<protein>
    <submittedName>
        <fullName evidence="2">Uncharacterized protein</fullName>
    </submittedName>
</protein>